<proteinExistence type="inferred from homology"/>
<evidence type="ECO:0000256" key="2">
    <source>
        <dbReference type="ARBA" id="ARBA00023136"/>
    </source>
</evidence>
<keyword evidence="3" id="KW-0998">Cell outer membrane</keyword>
<dbReference type="Proteomes" id="UP001149142">
    <property type="component" value="Unassembled WGS sequence"/>
</dbReference>
<comment type="caution">
    <text evidence="8">The sequence shown here is derived from an EMBL/GenBank/DDBJ whole genome shotgun (WGS) entry which is preliminary data.</text>
</comment>
<dbReference type="SUPFAM" id="SSF49464">
    <property type="entry name" value="Carboxypeptidase regulatory domain-like"/>
    <property type="match status" value="1"/>
</dbReference>
<gene>
    <name evidence="8" type="ORF">OOZ35_07135</name>
</gene>
<evidence type="ECO:0000313" key="8">
    <source>
        <dbReference type="EMBL" id="MDA0177263.1"/>
    </source>
</evidence>
<reference evidence="8" key="1">
    <citation type="submission" date="2022-11" db="EMBL/GenBank/DDBJ databases">
        <title>Refractory cell wall polysaccharides provide important carbon source for microbial heterotrophs in the hadal ocean.</title>
        <authorList>
            <person name="Zhu X."/>
        </authorList>
    </citation>
    <scope>NUCLEOTIDE SEQUENCE</scope>
    <source>
        <strain evidence="8">MTRN7</strain>
    </source>
</reference>
<evidence type="ECO:0000313" key="9">
    <source>
        <dbReference type="Proteomes" id="UP001149142"/>
    </source>
</evidence>
<sequence length="844" mass="95005">MKGNKYITILVFLFSLTCFAQQNKIALIAFIKATETKFDVKFSYANQDVEGVLITTPKTELDLNQTIDYLNSNTSLEFKSLDNRYVTVSNSIKKETICGYIFNAKDKQPLFGATISVVGKNTGVISDENGYFILENINKDNSINISYLGFKTQSLKAFSLLKQQGCNPIYLDESAETLNQIIITKFLTNGLKKLKDGSLILSTTNFGVLPGLTEPDVLQSIQVLPGIESSNESIANINVRGGTNDQNLMLWDGIKMYHSGHFFGLISAYNPNLTNQVIVTKNGTSSQYSDGVSSTINMLTKNELSGQFSGNVGANLISADAFFNIPITKKLELLISGRRAYTDAFKTPTYTNYFNRSFQDSDINTNQNIENSSTNSEFFFYDYSAKLLFDINSNHKFRANVIGIKNNLDYAETITDNNNQSNQKASVLSQDNLGFGANWDANWSSKFNTKLSAFYSQYNVNASDLRESTNQLLLQANEVLETGIKLASNYKLTNHLNLLNGYEFNEIGILNQTLVNAPAYERTKKDVLLKHAAFTEAEFNKNNTYFRLGVRANYFQKFDKLLIEPRLNIRQQLSTKFAIKLEGEFKNQSATQIVDFQDDFLGVENRRWILANNRSIPVSTSKQATFGINYKQNNFYVDVTGFYKHVNGITASNQGFHNNFQYINATGAYTANGIEFLINKTAKQYSAWISYTYSTNNYDFESFNPSTFPNNVDIRHSVSVAGNYSVLDNLELSVGANWHSGLPYTKPIEDNPTVQTGNDFFVNYDAPNAQQLPSFFRLDASLNYQPNWFNAVKTSIRIGVRNVTNQKNIINRYYKVNPDDNTNVIEINNTSLPITPNASLRISF</sequence>
<dbReference type="SUPFAM" id="SSF56935">
    <property type="entry name" value="Porins"/>
    <property type="match status" value="1"/>
</dbReference>
<feature type="signal peptide" evidence="5">
    <location>
        <begin position="1"/>
        <end position="20"/>
    </location>
</feature>
<dbReference type="InterPro" id="IPR000531">
    <property type="entry name" value="Beta-barrel_TonB"/>
</dbReference>
<feature type="domain" description="TonB-dependent receptor plug" evidence="7">
    <location>
        <begin position="216"/>
        <end position="291"/>
    </location>
</feature>
<accession>A0ABT4RZM1</accession>
<protein>
    <submittedName>
        <fullName evidence="8">TonB-dependent receptor</fullName>
    </submittedName>
</protein>
<evidence type="ECO:0000256" key="3">
    <source>
        <dbReference type="ARBA" id="ARBA00023237"/>
    </source>
</evidence>
<organism evidence="8 9">
    <name type="scientific">Mesoflavibacter profundi</name>
    <dbReference type="NCBI Taxonomy" id="2708110"/>
    <lineage>
        <taxon>Bacteria</taxon>
        <taxon>Pseudomonadati</taxon>
        <taxon>Bacteroidota</taxon>
        <taxon>Flavobacteriia</taxon>
        <taxon>Flavobacteriales</taxon>
        <taxon>Flavobacteriaceae</taxon>
        <taxon>Mesoflavibacter</taxon>
    </lineage>
</organism>
<dbReference type="InterPro" id="IPR036942">
    <property type="entry name" value="Beta-barrel_TonB_sf"/>
</dbReference>
<comment type="subcellular location">
    <subcellularLocation>
        <location evidence="1 4">Cell outer membrane</location>
    </subcellularLocation>
</comment>
<evidence type="ECO:0000259" key="6">
    <source>
        <dbReference type="Pfam" id="PF00593"/>
    </source>
</evidence>
<dbReference type="InterPro" id="IPR012910">
    <property type="entry name" value="Plug_dom"/>
</dbReference>
<name>A0ABT4RZM1_9FLAO</name>
<dbReference type="InterPro" id="IPR008969">
    <property type="entry name" value="CarboxyPept-like_regulatory"/>
</dbReference>
<dbReference type="Gene3D" id="2.40.170.20">
    <property type="entry name" value="TonB-dependent receptor, beta-barrel domain"/>
    <property type="match status" value="1"/>
</dbReference>
<dbReference type="Pfam" id="PF13715">
    <property type="entry name" value="CarbopepD_reg_2"/>
    <property type="match status" value="1"/>
</dbReference>
<keyword evidence="5" id="KW-0732">Signal</keyword>
<dbReference type="Pfam" id="PF07715">
    <property type="entry name" value="Plug"/>
    <property type="match status" value="1"/>
</dbReference>
<feature type="domain" description="TonB-dependent receptor-like beta-barrel" evidence="6">
    <location>
        <begin position="367"/>
        <end position="803"/>
    </location>
</feature>
<comment type="similarity">
    <text evidence="4">Belongs to the TonB-dependent receptor family.</text>
</comment>
<keyword evidence="2 4" id="KW-0472">Membrane</keyword>
<dbReference type="EMBL" id="JAPFGC010000002">
    <property type="protein sequence ID" value="MDA0177263.1"/>
    <property type="molecule type" value="Genomic_DNA"/>
</dbReference>
<evidence type="ECO:0000256" key="4">
    <source>
        <dbReference type="RuleBase" id="RU003357"/>
    </source>
</evidence>
<evidence type="ECO:0000259" key="7">
    <source>
        <dbReference type="Pfam" id="PF07715"/>
    </source>
</evidence>
<dbReference type="Gene3D" id="2.170.130.10">
    <property type="entry name" value="TonB-dependent receptor, plug domain"/>
    <property type="match status" value="1"/>
</dbReference>
<dbReference type="Gene3D" id="2.60.40.1120">
    <property type="entry name" value="Carboxypeptidase-like, regulatory domain"/>
    <property type="match status" value="1"/>
</dbReference>
<keyword evidence="8" id="KW-0675">Receptor</keyword>
<keyword evidence="9" id="KW-1185">Reference proteome</keyword>
<evidence type="ECO:0000256" key="1">
    <source>
        <dbReference type="ARBA" id="ARBA00004442"/>
    </source>
</evidence>
<dbReference type="Pfam" id="PF00593">
    <property type="entry name" value="TonB_dep_Rec_b-barrel"/>
    <property type="match status" value="1"/>
</dbReference>
<evidence type="ECO:0000256" key="5">
    <source>
        <dbReference type="SAM" id="SignalP"/>
    </source>
</evidence>
<feature type="chain" id="PRO_5045212644" evidence="5">
    <location>
        <begin position="21"/>
        <end position="844"/>
    </location>
</feature>
<dbReference type="RefSeq" id="WP_270005381.1">
    <property type="nucleotide sequence ID" value="NZ_CAXQEU010000121.1"/>
</dbReference>
<dbReference type="InterPro" id="IPR037066">
    <property type="entry name" value="Plug_dom_sf"/>
</dbReference>
<keyword evidence="4" id="KW-0798">TonB box</keyword>